<dbReference type="STRING" id="1307761.L21SP2_3377"/>
<dbReference type="OrthoDB" id="369215at2"/>
<organism evidence="1 2">
    <name type="scientific">Salinispira pacifica</name>
    <dbReference type="NCBI Taxonomy" id="1307761"/>
    <lineage>
        <taxon>Bacteria</taxon>
        <taxon>Pseudomonadati</taxon>
        <taxon>Spirochaetota</taxon>
        <taxon>Spirochaetia</taxon>
        <taxon>Spirochaetales</taxon>
        <taxon>Spirochaetaceae</taxon>
        <taxon>Salinispira</taxon>
    </lineage>
</organism>
<dbReference type="eggNOG" id="COG1475">
    <property type="taxonomic scope" value="Bacteria"/>
</dbReference>
<accession>V5WM71</accession>
<name>V5WM71_9SPIO</name>
<reference evidence="1 2" key="1">
    <citation type="journal article" date="2015" name="Stand. Genomic Sci.">
        <title>Complete genome sequence and description of Salinispira pacifica gen. nov., sp. nov., a novel spirochaete isolated form a hypersaline microbial mat.</title>
        <authorList>
            <person name="Ben Hania W."/>
            <person name="Joseph M."/>
            <person name="Schumann P."/>
            <person name="Bunk B."/>
            <person name="Fiebig A."/>
            <person name="Sproer C."/>
            <person name="Klenk H.P."/>
            <person name="Fardeau M.L."/>
            <person name="Spring S."/>
        </authorList>
    </citation>
    <scope>NUCLEOTIDE SEQUENCE [LARGE SCALE GENOMIC DNA]</scope>
    <source>
        <strain evidence="1 2">L21-RPul-D2</strain>
    </source>
</reference>
<dbReference type="KEGG" id="slr:L21SP2_3377"/>
<sequence>MNLNLEADEVFRKTYRQGKRRAIMRSIRKDRFLPGLGPLFRSRLTGGELYRGILDVKIEDIIGSEDRSADFLFDFSPRQLWMHSRWKAVYMFMMQSEAPPPVSLIRFGGKYFVRDGHHRVSVARAMGQNFITAEIREIPVALNLPDDYRSSQSELFLEKLDLHERTGIFEVLPEDYFDVRKTSTWRLLEKEIFEHNRAWFERKHARLPESNKELIQSWTRNLYEDAENYIRSHSLSYLFPESGITDIFVEFVGFWNSFPDPDSIWLKEAYRRFSLEAGKNRRLKDALRTLSSSLNRMFEPAECSYSRFRRFSQIDELVPEFIIPDISRGLMRYIHHQMFIDYAKHLKSTLGRAPYIQEITLDWYRLFYKPLLQQYEASGCRQKFSSFYRRISDEHFETFKSNPEKLEINFEEFC</sequence>
<dbReference type="SUPFAM" id="SSF110849">
    <property type="entry name" value="ParB/Sulfiredoxin"/>
    <property type="match status" value="1"/>
</dbReference>
<dbReference type="EMBL" id="CP006939">
    <property type="protein sequence ID" value="AHC16715.1"/>
    <property type="molecule type" value="Genomic_DNA"/>
</dbReference>
<dbReference type="AlphaFoldDB" id="V5WM71"/>
<dbReference type="PATRIC" id="fig|1307761.3.peg.3366"/>
<dbReference type="RefSeq" id="WP_024269603.1">
    <property type="nucleotide sequence ID" value="NC_023035.1"/>
</dbReference>
<dbReference type="InterPro" id="IPR036086">
    <property type="entry name" value="ParB/Sulfiredoxin_sf"/>
</dbReference>
<evidence type="ECO:0000313" key="2">
    <source>
        <dbReference type="Proteomes" id="UP000018680"/>
    </source>
</evidence>
<protein>
    <submittedName>
        <fullName evidence="1">Transcriptional regulator</fullName>
    </submittedName>
</protein>
<keyword evidence="2" id="KW-1185">Reference proteome</keyword>
<evidence type="ECO:0000313" key="1">
    <source>
        <dbReference type="EMBL" id="AHC16715.1"/>
    </source>
</evidence>
<gene>
    <name evidence="1" type="ORF">L21SP2_3377</name>
</gene>
<proteinExistence type="predicted"/>
<dbReference type="Proteomes" id="UP000018680">
    <property type="component" value="Chromosome"/>
</dbReference>
<dbReference type="HOGENOM" id="CLU_663728_0_0_12"/>